<feature type="chain" id="PRO_5047014250" evidence="1">
    <location>
        <begin position="21"/>
        <end position="188"/>
    </location>
</feature>
<name>A0ABS0T2U6_9CAUL</name>
<dbReference type="EMBL" id="JADWOX010000019">
    <property type="protein sequence ID" value="MBI1686202.1"/>
    <property type="molecule type" value="Genomic_DNA"/>
</dbReference>
<dbReference type="Proteomes" id="UP000639859">
    <property type="component" value="Unassembled WGS sequence"/>
</dbReference>
<reference evidence="2 3" key="1">
    <citation type="submission" date="2020-11" db="EMBL/GenBank/DDBJ databases">
        <title>genome sequence of strain KACC 18849.</title>
        <authorList>
            <person name="Gao J."/>
            <person name="Zhang X."/>
        </authorList>
    </citation>
    <scope>NUCLEOTIDE SEQUENCE [LARGE SCALE GENOMIC DNA]</scope>
    <source>
        <strain evidence="2 3">KACC 18849</strain>
    </source>
</reference>
<accession>A0ABS0T2U6</accession>
<comment type="caution">
    <text evidence="2">The sequence shown here is derived from an EMBL/GenBank/DDBJ whole genome shotgun (WGS) entry which is preliminary data.</text>
</comment>
<feature type="signal peptide" evidence="1">
    <location>
        <begin position="1"/>
        <end position="20"/>
    </location>
</feature>
<sequence>MIQALFLALALMAAPQAAPAPVYKPVGVAEAQCGGGVKFGMPPMIRGVLGCHMAKVAGIDPAGPDLAAAFRQATTAKIGRAELRTASDALVARWAADPRTSLAPRPGFRPVRVEALEYAETDGYDRTINPTGGFGVASHETHGLTFRGQLVAEGETGPVTAPISGQLVLERGSWMLSELDIGAPAGKP</sequence>
<organism evidence="2 3">
    <name type="scientific">Caulobacter hibisci</name>
    <dbReference type="NCBI Taxonomy" id="2035993"/>
    <lineage>
        <taxon>Bacteria</taxon>
        <taxon>Pseudomonadati</taxon>
        <taxon>Pseudomonadota</taxon>
        <taxon>Alphaproteobacteria</taxon>
        <taxon>Caulobacterales</taxon>
        <taxon>Caulobacteraceae</taxon>
        <taxon>Caulobacter</taxon>
    </lineage>
</organism>
<keyword evidence="1" id="KW-0732">Signal</keyword>
<evidence type="ECO:0000313" key="2">
    <source>
        <dbReference type="EMBL" id="MBI1686202.1"/>
    </source>
</evidence>
<proteinExistence type="predicted"/>
<evidence type="ECO:0000256" key="1">
    <source>
        <dbReference type="SAM" id="SignalP"/>
    </source>
</evidence>
<protein>
    <submittedName>
        <fullName evidence="2">Uncharacterized protein</fullName>
    </submittedName>
</protein>
<evidence type="ECO:0000313" key="3">
    <source>
        <dbReference type="Proteomes" id="UP000639859"/>
    </source>
</evidence>
<dbReference type="RefSeq" id="WP_198578095.1">
    <property type="nucleotide sequence ID" value="NZ_JADWOX010000019.1"/>
</dbReference>
<gene>
    <name evidence="2" type="ORF">I4Q42_21245</name>
</gene>
<keyword evidence="3" id="KW-1185">Reference proteome</keyword>